<sequence>MPAPSGGESRAGGRNLHARIVDELGRLIVTGTLGDDQPLVPEDIGRRFGASRTVVREALRVLESKGMVTARPRVGTWTLPPDDWDAIDPDVIAWRMHGPNGGHQLRELLELRLTIEPQAARLAAQHRRPDELSKMAAAYERMADAVDREDHESFKTADCEFHAALIRASGNALIAQLQVPVVAALNARGELLDAPGDLSVSTLVLHSRVLTMVLAKNADGAETASRRLLESMAPTPDLA</sequence>
<evidence type="ECO:0000256" key="3">
    <source>
        <dbReference type="ARBA" id="ARBA00023163"/>
    </source>
</evidence>
<dbReference type="Pfam" id="PF07729">
    <property type="entry name" value="FCD"/>
    <property type="match status" value="1"/>
</dbReference>
<dbReference type="PROSITE" id="PS50949">
    <property type="entry name" value="HTH_GNTR"/>
    <property type="match status" value="1"/>
</dbReference>
<keyword evidence="2 5" id="KW-0238">DNA-binding</keyword>
<dbReference type="AlphaFoldDB" id="A0A1H3NE96"/>
<feature type="domain" description="HTH gntR-type" evidence="4">
    <location>
        <begin position="14"/>
        <end position="81"/>
    </location>
</feature>
<dbReference type="Gene3D" id="1.20.120.530">
    <property type="entry name" value="GntR ligand-binding domain-like"/>
    <property type="match status" value="1"/>
</dbReference>
<dbReference type="PANTHER" id="PTHR43537">
    <property type="entry name" value="TRANSCRIPTIONAL REGULATOR, GNTR FAMILY"/>
    <property type="match status" value="1"/>
</dbReference>
<evidence type="ECO:0000256" key="1">
    <source>
        <dbReference type="ARBA" id="ARBA00023015"/>
    </source>
</evidence>
<dbReference type="InterPro" id="IPR036390">
    <property type="entry name" value="WH_DNA-bd_sf"/>
</dbReference>
<dbReference type="Pfam" id="PF00392">
    <property type="entry name" value="GntR"/>
    <property type="match status" value="1"/>
</dbReference>
<gene>
    <name evidence="5" type="ORF">SAMN05421504_107256</name>
</gene>
<dbReference type="SMART" id="SM00345">
    <property type="entry name" value="HTH_GNTR"/>
    <property type="match status" value="1"/>
</dbReference>
<keyword evidence="1" id="KW-0805">Transcription regulation</keyword>
<dbReference type="InterPro" id="IPR011711">
    <property type="entry name" value="GntR_C"/>
</dbReference>
<evidence type="ECO:0000259" key="4">
    <source>
        <dbReference type="PROSITE" id="PS50949"/>
    </source>
</evidence>
<proteinExistence type="predicted"/>
<dbReference type="EMBL" id="FNON01000007">
    <property type="protein sequence ID" value="SDY87237.1"/>
    <property type="molecule type" value="Genomic_DNA"/>
</dbReference>
<keyword evidence="3" id="KW-0804">Transcription</keyword>
<keyword evidence="6" id="KW-1185">Reference proteome</keyword>
<dbReference type="Proteomes" id="UP000199515">
    <property type="component" value="Unassembled WGS sequence"/>
</dbReference>
<dbReference type="PANTHER" id="PTHR43537:SF44">
    <property type="entry name" value="GNTR FAMILY REGULATORY PROTEIN"/>
    <property type="match status" value="1"/>
</dbReference>
<evidence type="ECO:0000313" key="5">
    <source>
        <dbReference type="EMBL" id="SDY87237.1"/>
    </source>
</evidence>
<dbReference type="RefSeq" id="WP_091294721.1">
    <property type="nucleotide sequence ID" value="NZ_FNON01000007.1"/>
</dbReference>
<dbReference type="GO" id="GO:0003700">
    <property type="term" value="F:DNA-binding transcription factor activity"/>
    <property type="evidence" value="ECO:0007669"/>
    <property type="project" value="InterPro"/>
</dbReference>
<accession>A0A1H3NE96</accession>
<dbReference type="CDD" id="cd07377">
    <property type="entry name" value="WHTH_GntR"/>
    <property type="match status" value="1"/>
</dbReference>
<dbReference type="InterPro" id="IPR000524">
    <property type="entry name" value="Tscrpt_reg_HTH_GntR"/>
</dbReference>
<dbReference type="InterPro" id="IPR008920">
    <property type="entry name" value="TF_FadR/GntR_C"/>
</dbReference>
<evidence type="ECO:0000313" key="6">
    <source>
        <dbReference type="Proteomes" id="UP000199515"/>
    </source>
</evidence>
<organism evidence="5 6">
    <name type="scientific">Amycolatopsis xylanica</name>
    <dbReference type="NCBI Taxonomy" id="589385"/>
    <lineage>
        <taxon>Bacteria</taxon>
        <taxon>Bacillati</taxon>
        <taxon>Actinomycetota</taxon>
        <taxon>Actinomycetes</taxon>
        <taxon>Pseudonocardiales</taxon>
        <taxon>Pseudonocardiaceae</taxon>
        <taxon>Amycolatopsis</taxon>
    </lineage>
</organism>
<evidence type="ECO:0000256" key="2">
    <source>
        <dbReference type="ARBA" id="ARBA00023125"/>
    </source>
</evidence>
<dbReference type="GO" id="GO:0003677">
    <property type="term" value="F:DNA binding"/>
    <property type="evidence" value="ECO:0007669"/>
    <property type="project" value="UniProtKB-KW"/>
</dbReference>
<dbReference type="SMART" id="SM00895">
    <property type="entry name" value="FCD"/>
    <property type="match status" value="1"/>
</dbReference>
<dbReference type="SUPFAM" id="SSF46785">
    <property type="entry name" value="Winged helix' DNA-binding domain"/>
    <property type="match status" value="1"/>
</dbReference>
<dbReference type="OrthoDB" id="4164516at2"/>
<dbReference type="Gene3D" id="1.10.10.10">
    <property type="entry name" value="Winged helix-like DNA-binding domain superfamily/Winged helix DNA-binding domain"/>
    <property type="match status" value="1"/>
</dbReference>
<dbReference type="STRING" id="589385.SAMN05421504_107256"/>
<reference evidence="5 6" key="1">
    <citation type="submission" date="2016-10" db="EMBL/GenBank/DDBJ databases">
        <authorList>
            <person name="de Groot N.N."/>
        </authorList>
    </citation>
    <scope>NUCLEOTIDE SEQUENCE [LARGE SCALE GENOMIC DNA]</scope>
    <source>
        <strain evidence="5 6">CPCC 202699</strain>
    </source>
</reference>
<name>A0A1H3NE96_9PSEU</name>
<dbReference type="InterPro" id="IPR036388">
    <property type="entry name" value="WH-like_DNA-bd_sf"/>
</dbReference>
<protein>
    <submittedName>
        <fullName evidence="5">DNA-binding transcriptional regulator, FadR family</fullName>
    </submittedName>
</protein>
<dbReference type="SUPFAM" id="SSF48008">
    <property type="entry name" value="GntR ligand-binding domain-like"/>
    <property type="match status" value="1"/>
</dbReference>